<comment type="caution">
    <text evidence="1">The sequence shown here is derived from an EMBL/GenBank/DDBJ whole genome shotgun (WGS) entry which is preliminary data.</text>
</comment>
<name>A0ACC1PPG9_9PEZI</name>
<sequence length="1432" mass="158635">MSRDPAQPEVFSVNRKYGRPDFQRLNNLHAVSVGGASIGKVHVDCKSLFKKSRWGTLDGRQGGIIYLDFSIRQPSDVRLSSAIVEVTLDDEDDYLKRLFPGDGAMSPLQIRQYGPRQIRGSPTHKGVITRHKFTPEIEIGSIAGVGGLGRESVKIVESSSSWKLEGQLLTNGKSRACNVLQWRFTEDELQTPQLQGRVFHTAFSFEHGGQPFYVRVNVRGKLESKTSNLRHKISSRKFGSRSFPEAVTLINFGTPEIFTTPLDELEKQLGLEMEIQNINVPPVVFPEVQGQTAFEGQPSQPMQEPSMILPTEEPQFNPDNASAQKISFRPKPSDGCEAESVMLSRTPSLHEDFQVVLSDSDPSSVPFSKQLYSHGLSQSDPELTTEFTEYTREGSAAADQLRPPKQPETFPAFTTYSDSRFSNSHGNYITTLAEDLFEKIGSRDEQILTRVSESLPSLLKGFALQMGYKAETTVHQEVSVFIHKYSKRIAESFKDQFILEDSGPSEAERVEQYNSRIDRFLKDEAHEPFAPEALSEIDLEFRSHGKEPEQGGDDPPVPEDENDPPSVQEQQYRTLMTGSSAYLWLIKTMQRDASLSRVENGLMEQIGAKILKALPSPHLSRKAPLKAHTATFELDWDPICFLKEQGYSQPPWEAFEKAITLTGSLDDAQALTTADYVSQVWPTSGEHAIALITEAIRNKSGYSASLDLPDGGRLTARIGSGKVVVTVTGVTPIIVEVGQQLAWLGAALRSSSVETGVAICSPSIHVTGQDGASRGQTTAEIFCTVSFETKLPFTTSDELQGHCWQKMFRNPVIVEGYPISLKRHSGLGLEMPLAMMATLVGSTQISDFDGRAFIKGFSTMLVAMKVAEDLIVWHYFYNSLQGYQSYLYDCRDDTTDTGAQGIGLVELDTARHVVGASDAAYDKIGKTRLPRPHDGCFLEKVSISGGKFITIGATIAPGVKDIPIHVTLNGYVSKLRWLHDQYVILWDEVDKRGWLVNGTSALLHLVRTSLQRSSVDDVFSSALRFSPDKMVYPDKVGKPSTATKVLLHDINRQLEIWAGKFVHTTEITSTKNDDGIANEKKVLKKTMQATLFEDIVEDRFSFLERMIAYQQKGGQNGINLKLRVRTHLEGWQFMDTATSSILHGYVATLDPAAYHWVEFARSISAVILFGKGFGEIIEPIKVCPLWRTLPKDKYYLAASVSDLKIIQEREQVSAPAMAPNFEWLTPSSPVAPCESCAYGRSPSNHHLVQILCPQALDDRLSPKHFSRPRELEDGGAVIFGDRLRRGPSFNNRPREDIEEGHAGSTSVSSAAQDFSSAASSESRNQESELSSFGRDSQGQGSETEATSISAASSSLAPLASAYSTEEPRQNINKGKQIASEADDSTNDLASRQTAHSLATQDPTRPVVPDRGMRVNLNRWMERLRNVKGNLKR</sequence>
<evidence type="ECO:0000313" key="2">
    <source>
        <dbReference type="Proteomes" id="UP001143856"/>
    </source>
</evidence>
<gene>
    <name evidence="1" type="ORF">NUW58_g396</name>
</gene>
<dbReference type="Proteomes" id="UP001143856">
    <property type="component" value="Unassembled WGS sequence"/>
</dbReference>
<dbReference type="EMBL" id="JAPDGR010000033">
    <property type="protein sequence ID" value="KAJ2998191.1"/>
    <property type="molecule type" value="Genomic_DNA"/>
</dbReference>
<evidence type="ECO:0000313" key="1">
    <source>
        <dbReference type="EMBL" id="KAJ2998191.1"/>
    </source>
</evidence>
<keyword evidence="2" id="KW-1185">Reference proteome</keyword>
<proteinExistence type="predicted"/>
<reference evidence="1" key="1">
    <citation type="submission" date="2022-10" db="EMBL/GenBank/DDBJ databases">
        <title>Genome Sequence of Xylaria curta.</title>
        <authorList>
            <person name="Buettner E."/>
        </authorList>
    </citation>
    <scope>NUCLEOTIDE SEQUENCE</scope>
    <source>
        <strain evidence="1">Babe10</strain>
    </source>
</reference>
<accession>A0ACC1PPG9</accession>
<protein>
    <submittedName>
        <fullName evidence="1">Uncharacterized protein</fullName>
    </submittedName>
</protein>
<organism evidence="1 2">
    <name type="scientific">Xylaria curta</name>
    <dbReference type="NCBI Taxonomy" id="42375"/>
    <lineage>
        <taxon>Eukaryota</taxon>
        <taxon>Fungi</taxon>
        <taxon>Dikarya</taxon>
        <taxon>Ascomycota</taxon>
        <taxon>Pezizomycotina</taxon>
        <taxon>Sordariomycetes</taxon>
        <taxon>Xylariomycetidae</taxon>
        <taxon>Xylariales</taxon>
        <taxon>Xylariaceae</taxon>
        <taxon>Xylaria</taxon>
    </lineage>
</organism>